<reference evidence="8 9" key="1">
    <citation type="submission" date="2020-06" db="EMBL/GenBank/DDBJ databases">
        <authorList>
            <consortium name="Wellcome Sanger Institute Data Sharing"/>
        </authorList>
    </citation>
    <scope>NUCLEOTIDE SEQUENCE [LARGE SCALE GENOMIC DNA]</scope>
</reference>
<dbReference type="Gene3D" id="2.60.40.10">
    <property type="entry name" value="Immunoglobulins"/>
    <property type="match status" value="1"/>
</dbReference>
<organism evidence="8 9">
    <name type="scientific">Denticeps clupeoides</name>
    <name type="common">denticle herring</name>
    <dbReference type="NCBI Taxonomy" id="299321"/>
    <lineage>
        <taxon>Eukaryota</taxon>
        <taxon>Metazoa</taxon>
        <taxon>Chordata</taxon>
        <taxon>Craniata</taxon>
        <taxon>Vertebrata</taxon>
        <taxon>Euteleostomi</taxon>
        <taxon>Actinopterygii</taxon>
        <taxon>Neopterygii</taxon>
        <taxon>Teleostei</taxon>
        <taxon>Clupei</taxon>
        <taxon>Clupeiformes</taxon>
        <taxon>Denticipitoidei</taxon>
        <taxon>Denticipitidae</taxon>
        <taxon>Denticeps</taxon>
    </lineage>
</organism>
<feature type="domain" description="Ig-like" evidence="7">
    <location>
        <begin position="250"/>
        <end position="339"/>
    </location>
</feature>
<evidence type="ECO:0000313" key="9">
    <source>
        <dbReference type="Proteomes" id="UP000694580"/>
    </source>
</evidence>
<keyword evidence="6" id="KW-0812">Transmembrane</keyword>
<feature type="region of interest" description="Disordered" evidence="5">
    <location>
        <begin position="392"/>
        <end position="450"/>
    </location>
</feature>
<keyword evidence="2" id="KW-0732">Signal</keyword>
<keyword evidence="6" id="KW-0472">Membrane</keyword>
<feature type="compositionally biased region" description="Basic and acidic residues" evidence="5">
    <location>
        <begin position="404"/>
        <end position="420"/>
    </location>
</feature>
<dbReference type="InterPro" id="IPR001611">
    <property type="entry name" value="Leu-rich_rpt"/>
</dbReference>
<dbReference type="Ensembl" id="ENSDCDT00010039088.1">
    <property type="protein sequence ID" value="ENSDCDP00010031579.1"/>
    <property type="gene ID" value="ENSDCDG00010020110.1"/>
</dbReference>
<dbReference type="Pfam" id="PF13855">
    <property type="entry name" value="LRR_8"/>
    <property type="match status" value="2"/>
</dbReference>
<proteinExistence type="predicted"/>
<dbReference type="InterPro" id="IPR050467">
    <property type="entry name" value="LRFN"/>
</dbReference>
<dbReference type="GO" id="GO:0016020">
    <property type="term" value="C:membrane"/>
    <property type="evidence" value="ECO:0007669"/>
    <property type="project" value="UniProtKB-SubCell"/>
</dbReference>
<dbReference type="InterPro" id="IPR003591">
    <property type="entry name" value="Leu-rich_rpt_typical-subtyp"/>
</dbReference>
<protein>
    <recommendedName>
        <fullName evidence="7">Ig-like domain-containing protein</fullName>
    </recommendedName>
</protein>
<dbReference type="SUPFAM" id="SSF52058">
    <property type="entry name" value="L domain-like"/>
    <property type="match status" value="1"/>
</dbReference>
<evidence type="ECO:0000256" key="1">
    <source>
        <dbReference type="ARBA" id="ARBA00022614"/>
    </source>
</evidence>
<evidence type="ECO:0000313" key="8">
    <source>
        <dbReference type="Ensembl" id="ENSDCDP00010031579.1"/>
    </source>
</evidence>
<dbReference type="SMART" id="SM00369">
    <property type="entry name" value="LRR_TYP"/>
    <property type="match status" value="4"/>
</dbReference>
<evidence type="ECO:0000256" key="6">
    <source>
        <dbReference type="SAM" id="Phobius"/>
    </source>
</evidence>
<evidence type="ECO:0000256" key="5">
    <source>
        <dbReference type="SAM" id="MobiDB-lite"/>
    </source>
</evidence>
<sequence length="450" mass="49457">TLFAICADLSETTSSLLLSVAVYSLRGPDNIVSCPRRNLSGVPAELPRHAAVLDLSYNSIARLRAEWSPVKLPRLRSLVLSHNGLGFLSSEAFVQVARLRHLDLSSNVLRLLDELVFQPLKQLEVLLLYNNRISQIDRSAFAGLAGLQKVYLSQNLLSRFPLELVKEKVRPKKFVLLDVSSNRMKSVPLPELQALPAHVRNSLYFHDNPLSCSCGLYGLLARWHVRGLSSASDFRAEHVCYPAGQKKAGPWAVFQLDRLLNCSAVTVMDEEAYLDDFLVLRCDSKLRDTSKTWVTPQGNGTGVVLPDGSLQVGPLRVEDTGVYTCFAVGESLNETIYVSVKVHNFTQGEASPHMNTGYTTLAGCLASVVLVLVYLYLTPCRCPCCRRLGRDAGVPSSAASASPAREERRRVAFADPKDPLGRNGRLGPDREEGREEPARSSVSSDTPIVV</sequence>
<dbReference type="InterPro" id="IPR036179">
    <property type="entry name" value="Ig-like_dom_sf"/>
</dbReference>
<dbReference type="Gene3D" id="3.80.10.10">
    <property type="entry name" value="Ribonuclease Inhibitor"/>
    <property type="match status" value="1"/>
</dbReference>
<keyword evidence="3" id="KW-0677">Repeat</keyword>
<dbReference type="GeneTree" id="ENSGT00950000183146"/>
<keyword evidence="6" id="KW-1133">Transmembrane helix</keyword>
<reference evidence="8" key="3">
    <citation type="submission" date="2025-09" db="UniProtKB">
        <authorList>
            <consortium name="Ensembl"/>
        </authorList>
    </citation>
    <scope>IDENTIFICATION</scope>
</reference>
<keyword evidence="1" id="KW-0433">Leucine-rich repeat</keyword>
<dbReference type="SMART" id="SM00409">
    <property type="entry name" value="IG"/>
    <property type="match status" value="1"/>
</dbReference>
<dbReference type="PROSITE" id="PS50835">
    <property type="entry name" value="IG_LIKE"/>
    <property type="match status" value="1"/>
</dbReference>
<dbReference type="InterPro" id="IPR003599">
    <property type="entry name" value="Ig_sub"/>
</dbReference>
<feature type="compositionally biased region" description="Polar residues" evidence="5">
    <location>
        <begin position="440"/>
        <end position="450"/>
    </location>
</feature>
<evidence type="ECO:0000256" key="3">
    <source>
        <dbReference type="ARBA" id="ARBA00022737"/>
    </source>
</evidence>
<dbReference type="PANTHER" id="PTHR45842:SF22">
    <property type="entry name" value="INSULIN-LIKE GROWTH FACTOR-BINDING PROTEIN COMPLEX ACID LABILE SUBUNIT ISOFORM X1"/>
    <property type="match status" value="1"/>
</dbReference>
<gene>
    <name evidence="8" type="primary">AMIGO1</name>
</gene>
<dbReference type="PANTHER" id="PTHR45842">
    <property type="entry name" value="SYNAPTIC ADHESION-LIKE MOLECULE SALM"/>
    <property type="match status" value="1"/>
</dbReference>
<feature type="transmembrane region" description="Helical" evidence="6">
    <location>
        <begin position="357"/>
        <end position="377"/>
    </location>
</feature>
<dbReference type="PROSITE" id="PS51450">
    <property type="entry name" value="LRR"/>
    <property type="match status" value="1"/>
</dbReference>
<dbReference type="SUPFAM" id="SSF48726">
    <property type="entry name" value="Immunoglobulin"/>
    <property type="match status" value="1"/>
</dbReference>
<dbReference type="InterPro" id="IPR032675">
    <property type="entry name" value="LRR_dom_sf"/>
</dbReference>
<dbReference type="Proteomes" id="UP000694580">
    <property type="component" value="Chromosome 12"/>
</dbReference>
<keyword evidence="4" id="KW-1015">Disulfide bond</keyword>
<evidence type="ECO:0000256" key="4">
    <source>
        <dbReference type="ARBA" id="ARBA00023157"/>
    </source>
</evidence>
<evidence type="ECO:0000256" key="2">
    <source>
        <dbReference type="ARBA" id="ARBA00022729"/>
    </source>
</evidence>
<accession>A0AAY4CG02</accession>
<dbReference type="AlphaFoldDB" id="A0AAY4CG02"/>
<keyword evidence="9" id="KW-1185">Reference proteome</keyword>
<reference evidence="8" key="2">
    <citation type="submission" date="2025-08" db="UniProtKB">
        <authorList>
            <consortium name="Ensembl"/>
        </authorList>
    </citation>
    <scope>IDENTIFICATION</scope>
</reference>
<dbReference type="InterPro" id="IPR013783">
    <property type="entry name" value="Ig-like_fold"/>
</dbReference>
<evidence type="ECO:0000259" key="7">
    <source>
        <dbReference type="PROSITE" id="PS50835"/>
    </source>
</evidence>
<name>A0AAY4CG02_9TELE</name>
<feature type="compositionally biased region" description="Basic and acidic residues" evidence="5">
    <location>
        <begin position="427"/>
        <end position="438"/>
    </location>
</feature>
<dbReference type="InterPro" id="IPR007110">
    <property type="entry name" value="Ig-like_dom"/>
</dbReference>